<dbReference type="AlphaFoldDB" id="A0A6N7IY07"/>
<evidence type="ECO:0000256" key="1">
    <source>
        <dbReference type="ARBA" id="ARBA00004651"/>
    </source>
</evidence>
<dbReference type="EMBL" id="VOGC01000002">
    <property type="protein sequence ID" value="MQN00820.1"/>
    <property type="molecule type" value="Genomic_DNA"/>
</dbReference>
<comment type="caution">
    <text evidence="8">The sequence shown here is derived from an EMBL/GenBank/DDBJ whole genome shotgun (WGS) entry which is preliminary data.</text>
</comment>
<evidence type="ECO:0000256" key="6">
    <source>
        <dbReference type="ARBA" id="ARBA00023136"/>
    </source>
</evidence>
<evidence type="ECO:0008006" key="10">
    <source>
        <dbReference type="Google" id="ProtNLM"/>
    </source>
</evidence>
<keyword evidence="5 7" id="KW-1133">Transmembrane helix</keyword>
<feature type="transmembrane region" description="Helical" evidence="7">
    <location>
        <begin position="42"/>
        <end position="62"/>
    </location>
</feature>
<dbReference type="InterPro" id="IPR052031">
    <property type="entry name" value="Membrane_Transporter-Flippase"/>
</dbReference>
<evidence type="ECO:0000256" key="4">
    <source>
        <dbReference type="ARBA" id="ARBA00022692"/>
    </source>
</evidence>
<evidence type="ECO:0000256" key="2">
    <source>
        <dbReference type="ARBA" id="ARBA00022448"/>
    </source>
</evidence>
<evidence type="ECO:0000313" key="8">
    <source>
        <dbReference type="EMBL" id="MQN00820.1"/>
    </source>
</evidence>
<dbReference type="PANTHER" id="PTHR43549:SF2">
    <property type="entry name" value="MULTIDRUG RESISTANCE PROTEIN NORM-RELATED"/>
    <property type="match status" value="1"/>
</dbReference>
<gene>
    <name evidence="8" type="ORF">FRC54_02345</name>
</gene>
<keyword evidence="4 7" id="KW-0812">Transmembrane</keyword>
<dbReference type="GO" id="GO:0015297">
    <property type="term" value="F:antiporter activity"/>
    <property type="evidence" value="ECO:0007669"/>
    <property type="project" value="InterPro"/>
</dbReference>
<keyword evidence="2" id="KW-0813">Transport</keyword>
<protein>
    <recommendedName>
        <fullName evidence="10">Polysaccharide biosynthesis protein C-terminal domain-containing protein</fullName>
    </recommendedName>
</protein>
<dbReference type="Pfam" id="PF01554">
    <property type="entry name" value="MatE"/>
    <property type="match status" value="1"/>
</dbReference>
<accession>A0A6N7IY07</accession>
<keyword evidence="3" id="KW-1003">Cell membrane</keyword>
<reference evidence="8" key="1">
    <citation type="journal article" date="2020" name="Appl. Environ. Microbiol.">
        <title>Medium-Chain Fatty Acid Synthesis by 'Candidatus Weimeria bifida' gen. nov., sp. nov., and 'Candidatus Pseudoramibacter fermentans' sp. nov.</title>
        <authorList>
            <person name="Scarborough M.J."/>
            <person name="Myers K.S."/>
            <person name="Donohue T.J."/>
            <person name="Noguera D.R."/>
        </authorList>
    </citation>
    <scope>NUCLEOTIDE SEQUENCE</scope>
    <source>
        <strain evidence="8">LCO1.1</strain>
    </source>
</reference>
<evidence type="ECO:0000313" key="9">
    <source>
        <dbReference type="Proteomes" id="UP000460257"/>
    </source>
</evidence>
<comment type="subcellular location">
    <subcellularLocation>
        <location evidence="1">Cell membrane</location>
        <topology evidence="1">Multi-pass membrane protein</topology>
    </subcellularLocation>
</comment>
<feature type="transmembrane region" description="Helical" evidence="7">
    <location>
        <begin position="12"/>
        <end position="36"/>
    </location>
</feature>
<organism evidence="8 9">
    <name type="scientific">Candidatus Weimeria bifida</name>
    <dbReference type="NCBI Taxonomy" id="2599074"/>
    <lineage>
        <taxon>Bacteria</taxon>
        <taxon>Bacillati</taxon>
        <taxon>Bacillota</taxon>
        <taxon>Clostridia</taxon>
        <taxon>Lachnospirales</taxon>
        <taxon>Lachnospiraceae</taxon>
        <taxon>Candidatus Weimeria</taxon>
    </lineage>
</organism>
<dbReference type="InterPro" id="IPR002528">
    <property type="entry name" value="MATE_fam"/>
</dbReference>
<dbReference type="Proteomes" id="UP000460257">
    <property type="component" value="Unassembled WGS sequence"/>
</dbReference>
<evidence type="ECO:0000256" key="5">
    <source>
        <dbReference type="ARBA" id="ARBA00022989"/>
    </source>
</evidence>
<dbReference type="PANTHER" id="PTHR43549">
    <property type="entry name" value="MULTIDRUG RESISTANCE PROTEIN YPNP-RELATED"/>
    <property type="match status" value="1"/>
</dbReference>
<evidence type="ECO:0000256" key="7">
    <source>
        <dbReference type="SAM" id="Phobius"/>
    </source>
</evidence>
<dbReference type="GO" id="GO:0005886">
    <property type="term" value="C:plasma membrane"/>
    <property type="evidence" value="ECO:0007669"/>
    <property type="project" value="UniProtKB-SubCell"/>
</dbReference>
<sequence>MNNQLRYHGRANLAMIGLLAGSIVNMVMDPILMFGVGMGVTGAGLSTGLSQTISFFILLYMFRSGKVVTDVSLRHASHSARTYTNIMKVGFSSLVRQALNAASTIFLNRASIPYGDACIAAMSIVGRIQFFAGSVMIGLGQGLQPVASFNYGAKKYSRIASEWAVLHPADTYSAAFSWCHRHRNSPANRRCSRSIYDAATRNKIFEVAAREG</sequence>
<evidence type="ECO:0000256" key="3">
    <source>
        <dbReference type="ARBA" id="ARBA00022475"/>
    </source>
</evidence>
<proteinExistence type="predicted"/>
<keyword evidence="9" id="KW-1185">Reference proteome</keyword>
<name>A0A6N7IY07_9FIRM</name>
<keyword evidence="6 7" id="KW-0472">Membrane</keyword>
<dbReference type="GO" id="GO:0042910">
    <property type="term" value="F:xenobiotic transmembrane transporter activity"/>
    <property type="evidence" value="ECO:0007669"/>
    <property type="project" value="InterPro"/>
</dbReference>